<dbReference type="AlphaFoldDB" id="A0AAF0XFG6"/>
<dbReference type="PROSITE" id="PS00502">
    <property type="entry name" value="POLYGALACTURONASE"/>
    <property type="match status" value="1"/>
</dbReference>
<dbReference type="GO" id="GO:0004650">
    <property type="term" value="F:polygalacturonase activity"/>
    <property type="evidence" value="ECO:0007669"/>
    <property type="project" value="InterPro"/>
</dbReference>
<dbReference type="SMART" id="SM00710">
    <property type="entry name" value="PbH1"/>
    <property type="match status" value="7"/>
</dbReference>
<keyword evidence="5 9" id="KW-0378">Hydrolase</keyword>
<keyword evidence="4" id="KW-0964">Secreted</keyword>
<organism evidence="11 12">
    <name type="scientific">Daucus carota subsp. sativus</name>
    <name type="common">Carrot</name>
    <dbReference type="NCBI Taxonomy" id="79200"/>
    <lineage>
        <taxon>Eukaryota</taxon>
        <taxon>Viridiplantae</taxon>
        <taxon>Streptophyta</taxon>
        <taxon>Embryophyta</taxon>
        <taxon>Tracheophyta</taxon>
        <taxon>Spermatophyta</taxon>
        <taxon>Magnoliopsida</taxon>
        <taxon>eudicotyledons</taxon>
        <taxon>Gunneridae</taxon>
        <taxon>Pentapetalae</taxon>
        <taxon>asterids</taxon>
        <taxon>campanulids</taxon>
        <taxon>Apiales</taxon>
        <taxon>Apiaceae</taxon>
        <taxon>Apioideae</taxon>
        <taxon>Scandiceae</taxon>
        <taxon>Daucinae</taxon>
        <taxon>Daucus</taxon>
        <taxon>Daucus sect. Daucus</taxon>
    </lineage>
</organism>
<keyword evidence="10" id="KW-0732">Signal</keyword>
<feature type="active site" evidence="8">
    <location>
        <position position="238"/>
    </location>
</feature>
<dbReference type="SUPFAM" id="SSF51126">
    <property type="entry name" value="Pectin lyase-like"/>
    <property type="match status" value="1"/>
</dbReference>
<evidence type="ECO:0000256" key="3">
    <source>
        <dbReference type="ARBA" id="ARBA00022512"/>
    </source>
</evidence>
<evidence type="ECO:0000313" key="11">
    <source>
        <dbReference type="EMBL" id="WOH07065.1"/>
    </source>
</evidence>
<name>A0AAF0XFG6_DAUCS</name>
<evidence type="ECO:0000256" key="2">
    <source>
        <dbReference type="ARBA" id="ARBA00008834"/>
    </source>
</evidence>
<gene>
    <name evidence="11" type="ORF">DCAR_0626494</name>
</gene>
<protein>
    <recommendedName>
        <fullName evidence="13">Polygalacturonase</fullName>
    </recommendedName>
</protein>
<evidence type="ECO:0000256" key="5">
    <source>
        <dbReference type="ARBA" id="ARBA00022801"/>
    </source>
</evidence>
<evidence type="ECO:0000313" key="12">
    <source>
        <dbReference type="Proteomes" id="UP000077755"/>
    </source>
</evidence>
<evidence type="ECO:0000256" key="10">
    <source>
        <dbReference type="SAM" id="SignalP"/>
    </source>
</evidence>
<dbReference type="InterPro" id="IPR012334">
    <property type="entry name" value="Pectin_lyas_fold"/>
</dbReference>
<evidence type="ECO:0000256" key="4">
    <source>
        <dbReference type="ARBA" id="ARBA00022525"/>
    </source>
</evidence>
<evidence type="ECO:0000256" key="7">
    <source>
        <dbReference type="ARBA" id="ARBA00023316"/>
    </source>
</evidence>
<proteinExistence type="inferred from homology"/>
<dbReference type="GO" id="GO:0005975">
    <property type="term" value="P:carbohydrate metabolic process"/>
    <property type="evidence" value="ECO:0007669"/>
    <property type="project" value="InterPro"/>
</dbReference>
<dbReference type="FunFam" id="2.160.20.10:FF:000004">
    <property type="entry name" value="Pectin lyase-like superfamily protein"/>
    <property type="match status" value="1"/>
</dbReference>
<feature type="signal peptide" evidence="10">
    <location>
        <begin position="1"/>
        <end position="26"/>
    </location>
</feature>
<evidence type="ECO:0000256" key="6">
    <source>
        <dbReference type="ARBA" id="ARBA00023295"/>
    </source>
</evidence>
<dbReference type="InterPro" id="IPR011050">
    <property type="entry name" value="Pectin_lyase_fold/virulence"/>
</dbReference>
<dbReference type="InterPro" id="IPR000743">
    <property type="entry name" value="Glyco_hydro_28"/>
</dbReference>
<dbReference type="Gene3D" id="2.160.20.10">
    <property type="entry name" value="Single-stranded right-handed beta-helix, Pectin lyase-like"/>
    <property type="match status" value="1"/>
</dbReference>
<dbReference type="InterPro" id="IPR006626">
    <property type="entry name" value="PbH1"/>
</dbReference>
<comment type="similarity">
    <text evidence="2 9">Belongs to the glycosyl hydrolase 28 family.</text>
</comment>
<reference evidence="11" key="2">
    <citation type="submission" date="2022-03" db="EMBL/GenBank/DDBJ databases">
        <title>Draft title - Genomic analysis of global carrot germplasm unveils the trajectory of domestication and the origin of high carotenoid orange carrot.</title>
        <authorList>
            <person name="Iorizzo M."/>
            <person name="Ellison S."/>
            <person name="Senalik D."/>
            <person name="Macko-Podgorni A."/>
            <person name="Grzebelus D."/>
            <person name="Bostan H."/>
            <person name="Rolling W."/>
            <person name="Curaba J."/>
            <person name="Simon P."/>
        </authorList>
    </citation>
    <scope>NUCLEOTIDE SEQUENCE</scope>
    <source>
        <tissue evidence="11">Leaf</tissue>
    </source>
</reference>
<dbReference type="PANTHER" id="PTHR31375">
    <property type="match status" value="1"/>
</dbReference>
<dbReference type="GO" id="GO:0071555">
    <property type="term" value="P:cell wall organization"/>
    <property type="evidence" value="ECO:0007669"/>
    <property type="project" value="UniProtKB-KW"/>
</dbReference>
<sequence length="392" mass="41901">MAASSMVIVGTVFQLVFTLMMSSCTANNVRFYDVTGYGAVSNGKDDNSKQFLRAWGDACQWNGNSVMLIPKGIYKLNPVDFNGPCKGSTAVRIDGNLKASTDISAEAWISFNYVDWLLVDGSGTVDGQGASVWGKSGQPHSIVSSLVFNFVKNSKISNLNLINSKSVHLKLFKSEKVMISGVKIRAPENSPNTDGICIADSLDIQVQNSNIACGDDCISMLSGNENVEISGVACGPGHGISIGSLGQSLGDSNGLTGLHVRNCSFTGTQNGLRIKTWAPSSSGLVSNLIYEDIHMESADNPIIIDQHYCPSRQCDNQAQSSIQIKNVTFRNVQGDSSTPVAVNIQCSSKVPCSEFKLQDINLSYSGREGVVKSECLNVDGQAYGQQHPPGCF</sequence>
<keyword evidence="12" id="KW-1185">Reference proteome</keyword>
<evidence type="ECO:0008006" key="13">
    <source>
        <dbReference type="Google" id="ProtNLM"/>
    </source>
</evidence>
<dbReference type="EMBL" id="CP093348">
    <property type="protein sequence ID" value="WOH07065.1"/>
    <property type="molecule type" value="Genomic_DNA"/>
</dbReference>
<evidence type="ECO:0000256" key="8">
    <source>
        <dbReference type="PROSITE-ProRule" id="PRU10052"/>
    </source>
</evidence>
<reference evidence="11" key="1">
    <citation type="journal article" date="2016" name="Nat. Genet.">
        <title>A high-quality carrot genome assembly provides new insights into carotenoid accumulation and asterid genome evolution.</title>
        <authorList>
            <person name="Iorizzo M."/>
            <person name="Ellison S."/>
            <person name="Senalik D."/>
            <person name="Zeng P."/>
            <person name="Satapoomin P."/>
            <person name="Huang J."/>
            <person name="Bowman M."/>
            <person name="Iovene M."/>
            <person name="Sanseverino W."/>
            <person name="Cavagnaro P."/>
            <person name="Yildiz M."/>
            <person name="Macko-Podgorni A."/>
            <person name="Moranska E."/>
            <person name="Grzebelus E."/>
            <person name="Grzebelus D."/>
            <person name="Ashrafi H."/>
            <person name="Zheng Z."/>
            <person name="Cheng S."/>
            <person name="Spooner D."/>
            <person name="Van Deynze A."/>
            <person name="Simon P."/>
        </authorList>
    </citation>
    <scope>NUCLEOTIDE SEQUENCE</scope>
    <source>
        <tissue evidence="11">Leaf</tissue>
    </source>
</reference>
<keyword evidence="3" id="KW-0134">Cell wall</keyword>
<dbReference type="Proteomes" id="UP000077755">
    <property type="component" value="Chromosome 6"/>
</dbReference>
<feature type="chain" id="PRO_5042078232" description="Polygalacturonase" evidence="10">
    <location>
        <begin position="27"/>
        <end position="392"/>
    </location>
</feature>
<comment type="subcellular location">
    <subcellularLocation>
        <location evidence="1">Secreted</location>
        <location evidence="1">Cell wall</location>
    </subcellularLocation>
</comment>
<keyword evidence="6 9" id="KW-0326">Glycosidase</keyword>
<evidence type="ECO:0000256" key="9">
    <source>
        <dbReference type="RuleBase" id="RU361169"/>
    </source>
</evidence>
<dbReference type="Pfam" id="PF00295">
    <property type="entry name" value="Glyco_hydro_28"/>
    <property type="match status" value="1"/>
</dbReference>
<evidence type="ECO:0000256" key="1">
    <source>
        <dbReference type="ARBA" id="ARBA00004191"/>
    </source>
</evidence>
<keyword evidence="7" id="KW-0961">Cell wall biogenesis/degradation</keyword>
<accession>A0AAF0XFG6</accession>